<feature type="compositionally biased region" description="Basic and acidic residues" evidence="1">
    <location>
        <begin position="387"/>
        <end position="410"/>
    </location>
</feature>
<organism evidence="4 5">
    <name type="scientific">Australozyma saopauloensis</name>
    <dbReference type="NCBI Taxonomy" id="291208"/>
    <lineage>
        <taxon>Eukaryota</taxon>
        <taxon>Fungi</taxon>
        <taxon>Dikarya</taxon>
        <taxon>Ascomycota</taxon>
        <taxon>Saccharomycotina</taxon>
        <taxon>Pichiomycetes</taxon>
        <taxon>Metschnikowiaceae</taxon>
        <taxon>Australozyma</taxon>
    </lineage>
</organism>
<evidence type="ECO:0000313" key="4">
    <source>
        <dbReference type="EMBL" id="WPK25168.1"/>
    </source>
</evidence>
<evidence type="ECO:0000259" key="3">
    <source>
        <dbReference type="Pfam" id="PF04083"/>
    </source>
</evidence>
<feature type="region of interest" description="Disordered" evidence="1">
    <location>
        <begin position="387"/>
        <end position="423"/>
    </location>
</feature>
<dbReference type="SUPFAM" id="SSF53474">
    <property type="entry name" value="alpha/beta-Hydrolases"/>
    <property type="match status" value="1"/>
</dbReference>
<dbReference type="EMBL" id="CP138896">
    <property type="protein sequence ID" value="WPK25168.1"/>
    <property type="molecule type" value="Genomic_DNA"/>
</dbReference>
<dbReference type="InterPro" id="IPR006693">
    <property type="entry name" value="AB_hydrolase_lipase"/>
</dbReference>
<dbReference type="Proteomes" id="UP001338582">
    <property type="component" value="Chromosome 3"/>
</dbReference>
<keyword evidence="2" id="KW-0472">Membrane</keyword>
<dbReference type="AlphaFoldDB" id="A0AAX4H9I1"/>
<keyword evidence="5" id="KW-1185">Reference proteome</keyword>
<evidence type="ECO:0000256" key="2">
    <source>
        <dbReference type="SAM" id="Phobius"/>
    </source>
</evidence>
<dbReference type="KEGG" id="asau:88173536"/>
<dbReference type="PANTHER" id="PTHR11005">
    <property type="entry name" value="LYSOSOMAL ACID LIPASE-RELATED"/>
    <property type="match status" value="1"/>
</dbReference>
<feature type="domain" description="Partial AB-hydrolase lipase" evidence="3">
    <location>
        <begin position="86"/>
        <end position="145"/>
    </location>
</feature>
<dbReference type="InterPro" id="IPR029058">
    <property type="entry name" value="AB_hydrolase_fold"/>
</dbReference>
<proteinExistence type="predicted"/>
<dbReference type="Pfam" id="PF04083">
    <property type="entry name" value="Abhydro_lipase"/>
    <property type="match status" value="1"/>
</dbReference>
<name>A0AAX4H9I1_9ASCO</name>
<accession>A0AAX4H9I1</accession>
<sequence>MAILNPEPKERFHTTFVRYFLIFSSSINSFIFVTVLLVGALYHHILDKLSGREKNNQPRKDNDTENYKVREPFPNIEKMKVTLDLRYYAQLLDLDLEEYTITTKDGYVLTLHRLIDPKDSDEQRTSKPPLLLQHGLLLCSGAWLTPGRNSLAYYFMEQGYDVWMGNNRCGFEPKHEELPGNLFHSEKFWDWDVRWLAYYDLPCIIDNVLQHKPLHQKLFLIGHLQGCTQSLLMLRNGELAQTHKKIECFFALAPAAFPGAMFHDRSFIKFMHNRSLKGFRFVFGSCCYLKLLGVTRSLIGTTSLFKTLSYIMFKYLFGWSIKNSYHDQKVIHVQFLFNISYISSRLMSWWLSEPVEEGFLNQLQPKQAYLDGSNAAFTPAASLITKPEQDGVERDPEEKTSASAQLEKKVSRSSISHSSPAKKETLLKDDSKTFFPYKEEWFTSTALAEIIPMVAFIGGEDFLVDGQRFITHMRHYERHYFREGGNLELYEIPDYNHLDVIWALNCIGQIGMPIDEKIKAILAQNN</sequence>
<evidence type="ECO:0000256" key="1">
    <source>
        <dbReference type="SAM" id="MobiDB-lite"/>
    </source>
</evidence>
<dbReference type="Gene3D" id="3.40.50.1820">
    <property type="entry name" value="alpha/beta hydrolase"/>
    <property type="match status" value="1"/>
</dbReference>
<keyword evidence="2" id="KW-0812">Transmembrane</keyword>
<keyword evidence="2" id="KW-1133">Transmembrane helix</keyword>
<evidence type="ECO:0000313" key="5">
    <source>
        <dbReference type="Proteomes" id="UP001338582"/>
    </source>
</evidence>
<gene>
    <name evidence="4" type="ORF">PUMCH_002471</name>
</gene>
<dbReference type="GeneID" id="88173536"/>
<dbReference type="GO" id="GO:0006629">
    <property type="term" value="P:lipid metabolic process"/>
    <property type="evidence" value="ECO:0007669"/>
    <property type="project" value="InterPro"/>
</dbReference>
<dbReference type="RefSeq" id="XP_062877551.1">
    <property type="nucleotide sequence ID" value="XM_063021481.1"/>
</dbReference>
<feature type="transmembrane region" description="Helical" evidence="2">
    <location>
        <begin position="20"/>
        <end position="42"/>
    </location>
</feature>
<protein>
    <recommendedName>
        <fullName evidence="3">Partial AB-hydrolase lipase domain-containing protein</fullName>
    </recommendedName>
</protein>
<reference evidence="4 5" key="1">
    <citation type="submission" date="2023-10" db="EMBL/GenBank/DDBJ databases">
        <title>Draft Genome Sequence of Candida saopaulonensis from a very Premature Infant with Sepsis.</title>
        <authorList>
            <person name="Ning Y."/>
            <person name="Dai R."/>
            <person name="Xiao M."/>
            <person name="Xu Y."/>
            <person name="Yan Q."/>
            <person name="Zhang L."/>
        </authorList>
    </citation>
    <scope>NUCLEOTIDE SEQUENCE [LARGE SCALE GENOMIC DNA]</scope>
    <source>
        <strain evidence="4 5">19XY460</strain>
    </source>
</reference>